<evidence type="ECO:0000256" key="1">
    <source>
        <dbReference type="SAM" id="MobiDB-lite"/>
    </source>
</evidence>
<reference evidence="2 3" key="1">
    <citation type="submission" date="2018-08" db="EMBL/GenBank/DDBJ databases">
        <title>A genome reference for cultivated species of the human gut microbiota.</title>
        <authorList>
            <person name="Zou Y."/>
            <person name="Xue W."/>
            <person name="Luo G."/>
        </authorList>
    </citation>
    <scope>NUCLEOTIDE SEQUENCE [LARGE SCALE GENOMIC DNA]</scope>
    <source>
        <strain evidence="2 3">TF10-3AC</strain>
    </source>
</reference>
<comment type="caution">
    <text evidence="2">The sequence shown here is derived from an EMBL/GenBank/DDBJ whole genome shotgun (WGS) entry which is preliminary data.</text>
</comment>
<protein>
    <submittedName>
        <fullName evidence="2">Phage portal protein</fullName>
    </submittedName>
</protein>
<gene>
    <name evidence="2" type="ORF">DXD04_06460</name>
</gene>
<feature type="compositionally biased region" description="Basic and acidic residues" evidence="1">
    <location>
        <begin position="478"/>
        <end position="490"/>
    </location>
</feature>
<proteinExistence type="predicted"/>
<dbReference type="RefSeq" id="WP_117671894.1">
    <property type="nucleotide sequence ID" value="NZ_CABOGR010000010.1"/>
</dbReference>
<evidence type="ECO:0000313" key="2">
    <source>
        <dbReference type="EMBL" id="RGK56425.1"/>
    </source>
</evidence>
<feature type="region of interest" description="Disordered" evidence="1">
    <location>
        <begin position="478"/>
        <end position="504"/>
    </location>
</feature>
<dbReference type="EMBL" id="QSQT01000010">
    <property type="protein sequence ID" value="RGK56425.1"/>
    <property type="molecule type" value="Genomic_DNA"/>
</dbReference>
<accession>A0A3E4N3A1</accession>
<keyword evidence="3" id="KW-1185">Reference proteome</keyword>
<dbReference type="AlphaFoldDB" id="A0A3E4N3A1"/>
<name>A0A3E4N3A1_9BACT</name>
<dbReference type="Proteomes" id="UP000260862">
    <property type="component" value="Unassembled WGS sequence"/>
</dbReference>
<evidence type="ECO:0000313" key="3">
    <source>
        <dbReference type="Proteomes" id="UP000260862"/>
    </source>
</evidence>
<sequence length="504" mass="58212">MRTLEEILAIPEIERKIYYLKKGRKTEQPNAHALYNDWNPNKHEIVIDEEKYPKIKITTQPEKRITDPTTGKEYVEPAVRKEVDPNRIALPIEQDIVNIQTAFTVGTEPVLDCQPDQSEESLLSTLKQVFKKNKLKYQNKKVVRAWLAEQEVAEYWYVVKDDGFWAKLKRKISGIFGKSKPEYRLKSAIWSPFRGDKLYPFFNDQGDLVALSREYKKKDLNDVEITCFMTITKDMVYQWELTSNWTDKGSFAHGFKKMPVIYMYRPEAYCEKIKSLRVRLEKLLSNYADCIDYHFFPILMLFGNVENFSGEFKNRVVELTGQGANAQYLTWSQVPDTVKFEVETLLSQIYGLTNTPRISFDSLKGTGNAVSGVTFDYVFMSTHLNVENLNEIVGEFMQRRVNFLVSALGSVNSTLEEASETIDVDVQMQPYKLEDIKDKIDTAIKAKDGEIWSQQRAITFVGNVDAVLDEIEAIKEEQSEKQKNDIEKQKQLSSLKSSSSKSEE</sequence>
<organism evidence="2 3">
    <name type="scientific">Phocaeicola plebeius</name>
    <dbReference type="NCBI Taxonomy" id="310297"/>
    <lineage>
        <taxon>Bacteria</taxon>
        <taxon>Pseudomonadati</taxon>
        <taxon>Bacteroidota</taxon>
        <taxon>Bacteroidia</taxon>
        <taxon>Bacteroidales</taxon>
        <taxon>Bacteroidaceae</taxon>
        <taxon>Phocaeicola</taxon>
    </lineage>
</organism>
<feature type="compositionally biased region" description="Low complexity" evidence="1">
    <location>
        <begin position="491"/>
        <end position="504"/>
    </location>
</feature>
<dbReference type="InterPro" id="IPR021145">
    <property type="entry name" value="Portal_protein_SPP1_Gp6-like"/>
</dbReference>
<dbReference type="Pfam" id="PF05133">
    <property type="entry name" value="SPP1_portal"/>
    <property type="match status" value="1"/>
</dbReference>